<sequence length="135" mass="15994">MEPDLINMFIRVCGSEYPLKISYRYYQVYAVDGKIRRYDYGEERNLLLYGDKEPTQYPLENIKVPVYIIHGENDNIECVRNAAEKLYNTLPKNTTVYGKLMVEGFNHLDFSHGRYRNEKVYSKILQLLDKINLND</sequence>
<protein>
    <submittedName>
        <fullName evidence="1">Uncharacterized protein</fullName>
    </submittedName>
</protein>
<dbReference type="Gene3D" id="3.40.50.1820">
    <property type="entry name" value="alpha/beta hydrolase"/>
    <property type="match status" value="1"/>
</dbReference>
<dbReference type="AlphaFoldDB" id="A0AA38IH16"/>
<keyword evidence="2" id="KW-1185">Reference proteome</keyword>
<dbReference type="Proteomes" id="UP001168821">
    <property type="component" value="Unassembled WGS sequence"/>
</dbReference>
<evidence type="ECO:0000313" key="1">
    <source>
        <dbReference type="EMBL" id="KAJ3656310.1"/>
    </source>
</evidence>
<accession>A0AA38IH16</accession>
<reference evidence="1" key="1">
    <citation type="journal article" date="2023" name="G3 (Bethesda)">
        <title>Whole genome assemblies of Zophobas morio and Tenebrio molitor.</title>
        <authorList>
            <person name="Kaur S."/>
            <person name="Stinson S.A."/>
            <person name="diCenzo G.C."/>
        </authorList>
    </citation>
    <scope>NUCLEOTIDE SEQUENCE</scope>
    <source>
        <strain evidence="1">QUZm001</strain>
    </source>
</reference>
<gene>
    <name evidence="1" type="ORF">Zmor_015396</name>
</gene>
<dbReference type="SUPFAM" id="SSF53474">
    <property type="entry name" value="alpha/beta-Hydrolases"/>
    <property type="match status" value="1"/>
</dbReference>
<dbReference type="InterPro" id="IPR029058">
    <property type="entry name" value="AB_hydrolase_fold"/>
</dbReference>
<organism evidence="1 2">
    <name type="scientific">Zophobas morio</name>
    <dbReference type="NCBI Taxonomy" id="2755281"/>
    <lineage>
        <taxon>Eukaryota</taxon>
        <taxon>Metazoa</taxon>
        <taxon>Ecdysozoa</taxon>
        <taxon>Arthropoda</taxon>
        <taxon>Hexapoda</taxon>
        <taxon>Insecta</taxon>
        <taxon>Pterygota</taxon>
        <taxon>Neoptera</taxon>
        <taxon>Endopterygota</taxon>
        <taxon>Coleoptera</taxon>
        <taxon>Polyphaga</taxon>
        <taxon>Cucujiformia</taxon>
        <taxon>Tenebrionidae</taxon>
        <taxon>Zophobas</taxon>
    </lineage>
</organism>
<name>A0AA38IH16_9CUCU</name>
<evidence type="ECO:0000313" key="2">
    <source>
        <dbReference type="Proteomes" id="UP001168821"/>
    </source>
</evidence>
<dbReference type="PANTHER" id="PTHR11005">
    <property type="entry name" value="LYSOSOMAL ACID LIPASE-RELATED"/>
    <property type="match status" value="1"/>
</dbReference>
<proteinExistence type="predicted"/>
<dbReference type="EMBL" id="JALNTZ010000004">
    <property type="protein sequence ID" value="KAJ3656310.1"/>
    <property type="molecule type" value="Genomic_DNA"/>
</dbReference>
<comment type="caution">
    <text evidence="1">The sequence shown here is derived from an EMBL/GenBank/DDBJ whole genome shotgun (WGS) entry which is preliminary data.</text>
</comment>